<dbReference type="EC" id="2.7.7.-" evidence="6"/>
<dbReference type="InterPro" id="IPR002694">
    <property type="entry name" value="Znf_CHC2"/>
</dbReference>
<feature type="compositionally biased region" description="Polar residues" evidence="4">
    <location>
        <begin position="285"/>
        <end position="305"/>
    </location>
</feature>
<dbReference type="GO" id="GO:0003677">
    <property type="term" value="F:DNA binding"/>
    <property type="evidence" value="ECO:0007669"/>
    <property type="project" value="InterPro"/>
</dbReference>
<dbReference type="InterPro" id="IPR036977">
    <property type="entry name" value="DNA_primase_Znf_CHC2"/>
</dbReference>
<name>A0A060R6E8_9BACT</name>
<keyword evidence="6" id="KW-0808">Transferase</keyword>
<feature type="domain" description="Zinc finger CHC2-type" evidence="5">
    <location>
        <begin position="31"/>
        <end position="82"/>
    </location>
</feature>
<dbReference type="PANTHER" id="PTHR30313">
    <property type="entry name" value="DNA PRIMASE"/>
    <property type="match status" value="1"/>
</dbReference>
<sequence length="305" mass="34705">MDDIKNINIKQFLSEQGISPKQERTAYGMYLSPFRPETAPSFKVDYNKNLWYDFGLGEGGSIIDLVMKLDSCSVNEAVAKLENGSFSFHCSESTEPVQSTMQIELVKLLQNIRLIDYLQSKRSISIDIAREYCQEVHYTTNGKPFFAIGFQSDAGGWELRNEYFKGSTSPKSPTTIGNSSPTCLLFEGFMDMLSYLTLKNAIRPTVDMAVLNSVHNLHRAEDFLKRHQTIHCFLDNDDAGRRAFTAVEKLGRETIDQSPFYRNLKDLNEYIVTHRLKSAQEPTKESMQTPIHKSNNTPTSKSRKI</sequence>
<dbReference type="AlphaFoldDB" id="A0A060R6E8"/>
<dbReference type="GO" id="GO:0005737">
    <property type="term" value="C:cytoplasm"/>
    <property type="evidence" value="ECO:0007669"/>
    <property type="project" value="TreeGrafter"/>
</dbReference>
<dbReference type="PATRIC" id="fig|1433126.3.peg.448"/>
<reference evidence="6 7" key="1">
    <citation type="journal article" date="2015" name="Genome Announc.">
        <title>Complete Genome Sequence of the Novel Leech Symbiont Mucinivorans hirudinis M3T.</title>
        <authorList>
            <person name="Nelson M.C."/>
            <person name="Bomar L."/>
            <person name="Graf J."/>
        </authorList>
    </citation>
    <scope>NUCLEOTIDE SEQUENCE [LARGE SCALE GENOMIC DNA]</scope>
    <source>
        <strain evidence="7">M3</strain>
    </source>
</reference>
<dbReference type="Proteomes" id="UP000027616">
    <property type="component" value="Chromosome I"/>
</dbReference>
<dbReference type="GO" id="GO:0008270">
    <property type="term" value="F:zinc ion binding"/>
    <property type="evidence" value="ECO:0007669"/>
    <property type="project" value="UniProtKB-KW"/>
</dbReference>
<dbReference type="EMBL" id="HG934468">
    <property type="protein sequence ID" value="CDN30555.1"/>
    <property type="molecule type" value="Genomic_DNA"/>
</dbReference>
<dbReference type="OrthoDB" id="8536512at2"/>
<organism evidence="6 7">
    <name type="scientific">Mucinivorans hirudinis</name>
    <dbReference type="NCBI Taxonomy" id="1433126"/>
    <lineage>
        <taxon>Bacteria</taxon>
        <taxon>Pseudomonadati</taxon>
        <taxon>Bacteroidota</taxon>
        <taxon>Bacteroidia</taxon>
        <taxon>Bacteroidales</taxon>
        <taxon>Rikenellaceae</taxon>
        <taxon>Mucinivorans</taxon>
    </lineage>
</organism>
<dbReference type="InterPro" id="IPR034154">
    <property type="entry name" value="TOPRIM_DnaG/twinkle"/>
</dbReference>
<keyword evidence="3" id="KW-0862">Zinc</keyword>
<keyword evidence="1" id="KW-0479">Metal-binding</keyword>
<evidence type="ECO:0000313" key="7">
    <source>
        <dbReference type="Proteomes" id="UP000027616"/>
    </source>
</evidence>
<dbReference type="HOGENOM" id="CLU_070537_1_0_10"/>
<protein>
    <submittedName>
        <fullName evidence="6">DNA primase</fullName>
        <ecNumber evidence="6">2.7.7.-</ecNumber>
    </submittedName>
</protein>
<dbReference type="PANTHER" id="PTHR30313:SF2">
    <property type="entry name" value="DNA PRIMASE"/>
    <property type="match status" value="1"/>
</dbReference>
<evidence type="ECO:0000256" key="1">
    <source>
        <dbReference type="ARBA" id="ARBA00022723"/>
    </source>
</evidence>
<keyword evidence="6" id="KW-0548">Nucleotidyltransferase</keyword>
<dbReference type="eggNOG" id="COG0358">
    <property type="taxonomic scope" value="Bacteria"/>
</dbReference>
<evidence type="ECO:0000256" key="2">
    <source>
        <dbReference type="ARBA" id="ARBA00022771"/>
    </source>
</evidence>
<gene>
    <name evidence="6" type="ORF">BN938_0450</name>
</gene>
<dbReference type="KEGG" id="rbc:BN938_0450"/>
<evidence type="ECO:0000313" key="6">
    <source>
        <dbReference type="EMBL" id="CDN30555.1"/>
    </source>
</evidence>
<dbReference type="Gene3D" id="3.40.1360.10">
    <property type="match status" value="1"/>
</dbReference>
<keyword evidence="7" id="KW-1185">Reference proteome</keyword>
<proteinExistence type="predicted"/>
<evidence type="ECO:0000259" key="5">
    <source>
        <dbReference type="SMART" id="SM00400"/>
    </source>
</evidence>
<evidence type="ECO:0000256" key="3">
    <source>
        <dbReference type="ARBA" id="ARBA00022833"/>
    </source>
</evidence>
<dbReference type="GO" id="GO:0003899">
    <property type="term" value="F:DNA-directed RNA polymerase activity"/>
    <property type="evidence" value="ECO:0007669"/>
    <property type="project" value="InterPro"/>
</dbReference>
<dbReference type="SMART" id="SM00400">
    <property type="entry name" value="ZnF_CHCC"/>
    <property type="match status" value="1"/>
</dbReference>
<dbReference type="SUPFAM" id="SSF57783">
    <property type="entry name" value="Zinc beta-ribbon"/>
    <property type="match status" value="1"/>
</dbReference>
<dbReference type="GO" id="GO:0006269">
    <property type="term" value="P:DNA replication, synthesis of primer"/>
    <property type="evidence" value="ECO:0007669"/>
    <property type="project" value="TreeGrafter"/>
</dbReference>
<dbReference type="Pfam" id="PF01807">
    <property type="entry name" value="Zn_ribbon_DnaG"/>
    <property type="match status" value="1"/>
</dbReference>
<dbReference type="STRING" id="1433126.BN938_0450"/>
<dbReference type="InterPro" id="IPR050219">
    <property type="entry name" value="DnaG_primase"/>
</dbReference>
<dbReference type="Gene3D" id="3.90.580.10">
    <property type="entry name" value="Zinc finger, CHC2-type domain"/>
    <property type="match status" value="1"/>
</dbReference>
<dbReference type="Pfam" id="PF13155">
    <property type="entry name" value="Toprim_2"/>
    <property type="match status" value="1"/>
</dbReference>
<dbReference type="CDD" id="cd01029">
    <property type="entry name" value="TOPRIM_primases"/>
    <property type="match status" value="1"/>
</dbReference>
<accession>A0A060R6E8</accession>
<dbReference type="SUPFAM" id="SSF56731">
    <property type="entry name" value="DNA primase core"/>
    <property type="match status" value="1"/>
</dbReference>
<keyword evidence="2" id="KW-0863">Zinc-finger</keyword>
<evidence type="ECO:0000256" key="4">
    <source>
        <dbReference type="SAM" id="MobiDB-lite"/>
    </source>
</evidence>
<feature type="region of interest" description="Disordered" evidence="4">
    <location>
        <begin position="278"/>
        <end position="305"/>
    </location>
</feature>